<dbReference type="AlphaFoldDB" id="A0AA39JLD9"/>
<dbReference type="EMBL" id="JAUEPT010000020">
    <property type="protein sequence ID" value="KAK0444070.1"/>
    <property type="molecule type" value="Genomic_DNA"/>
</dbReference>
<gene>
    <name evidence="2" type="ORF">EV421DRAFT_2035091</name>
    <name evidence="3" type="ORF">EV421DRAFT_2035094</name>
</gene>
<feature type="region of interest" description="Disordered" evidence="1">
    <location>
        <begin position="71"/>
        <end position="91"/>
    </location>
</feature>
<evidence type="ECO:0000313" key="4">
    <source>
        <dbReference type="Proteomes" id="UP001175226"/>
    </source>
</evidence>
<name>A0AA39JLD9_9AGAR</name>
<comment type="caution">
    <text evidence="3">The sequence shown here is derived from an EMBL/GenBank/DDBJ whole genome shotgun (WGS) entry which is preliminary data.</text>
</comment>
<reference evidence="3" key="1">
    <citation type="submission" date="2023-06" db="EMBL/GenBank/DDBJ databases">
        <authorList>
            <consortium name="Lawrence Berkeley National Laboratory"/>
            <person name="Ahrendt S."/>
            <person name="Sahu N."/>
            <person name="Indic B."/>
            <person name="Wong-Bajracharya J."/>
            <person name="Merenyi Z."/>
            <person name="Ke H.-M."/>
            <person name="Monk M."/>
            <person name="Kocsube S."/>
            <person name="Drula E."/>
            <person name="Lipzen A."/>
            <person name="Balint B."/>
            <person name="Henrissat B."/>
            <person name="Andreopoulos B."/>
            <person name="Martin F.M."/>
            <person name="Harder C.B."/>
            <person name="Rigling D."/>
            <person name="Ford K.L."/>
            <person name="Foster G.D."/>
            <person name="Pangilinan J."/>
            <person name="Papanicolaou A."/>
            <person name="Barry K."/>
            <person name="LaButti K."/>
            <person name="Viragh M."/>
            <person name="Koriabine M."/>
            <person name="Yan M."/>
            <person name="Riley R."/>
            <person name="Champramary S."/>
            <person name="Plett K.L."/>
            <person name="Tsai I.J."/>
            <person name="Slot J."/>
            <person name="Sipos G."/>
            <person name="Plett J."/>
            <person name="Nagy L.G."/>
            <person name="Grigoriev I.V."/>
        </authorList>
    </citation>
    <scope>NUCLEOTIDE SEQUENCE</scope>
    <source>
        <strain evidence="3">FPL87.14</strain>
    </source>
</reference>
<evidence type="ECO:0000256" key="1">
    <source>
        <dbReference type="SAM" id="MobiDB-lite"/>
    </source>
</evidence>
<accession>A0AA39JLD9</accession>
<sequence>MSISVKPSIFMEPQAIRDLLVALYGWDPAFQSQNSKSEAFGQLNTGAEDGEAFRKARLVRPREPILWTTWTSERRMQGDDGGSSSPSSERGTLSAFLATNIQAVQLIRRPCDLIK</sequence>
<dbReference type="EMBL" id="JAUEPT010000020">
    <property type="protein sequence ID" value="KAK0444075.1"/>
    <property type="molecule type" value="Genomic_DNA"/>
</dbReference>
<proteinExistence type="predicted"/>
<evidence type="ECO:0000313" key="3">
    <source>
        <dbReference type="EMBL" id="KAK0444075.1"/>
    </source>
</evidence>
<keyword evidence="4" id="KW-1185">Reference proteome</keyword>
<organism evidence="3 4">
    <name type="scientific">Armillaria borealis</name>
    <dbReference type="NCBI Taxonomy" id="47425"/>
    <lineage>
        <taxon>Eukaryota</taxon>
        <taxon>Fungi</taxon>
        <taxon>Dikarya</taxon>
        <taxon>Basidiomycota</taxon>
        <taxon>Agaricomycotina</taxon>
        <taxon>Agaricomycetes</taxon>
        <taxon>Agaricomycetidae</taxon>
        <taxon>Agaricales</taxon>
        <taxon>Marasmiineae</taxon>
        <taxon>Physalacriaceae</taxon>
        <taxon>Armillaria</taxon>
    </lineage>
</organism>
<protein>
    <submittedName>
        <fullName evidence="3">Uncharacterized protein</fullName>
    </submittedName>
</protein>
<dbReference type="Proteomes" id="UP001175226">
    <property type="component" value="Unassembled WGS sequence"/>
</dbReference>
<evidence type="ECO:0000313" key="2">
    <source>
        <dbReference type="EMBL" id="KAK0444070.1"/>
    </source>
</evidence>